<dbReference type="EMBL" id="JAUZQC010000018">
    <property type="protein sequence ID" value="KAK5855364.1"/>
    <property type="molecule type" value="Genomic_DNA"/>
</dbReference>
<reference evidence="2 3" key="1">
    <citation type="journal article" date="2023" name="Genes (Basel)">
        <title>Chromosome-Level Genome Assembly and Circadian Gene Repertoire of the Patagonia Blennie Eleginops maclovinus-The Closest Ancestral Proxy of Antarctic Cryonotothenioids.</title>
        <authorList>
            <person name="Cheng C.C."/>
            <person name="Rivera-Colon A.G."/>
            <person name="Minhas B.F."/>
            <person name="Wilson L."/>
            <person name="Rayamajhi N."/>
            <person name="Vargas-Chacoff L."/>
            <person name="Catchen J.M."/>
        </authorList>
    </citation>
    <scope>NUCLEOTIDE SEQUENCE [LARGE SCALE GENOMIC DNA]</scope>
    <source>
        <strain evidence="2">JMC-PN-2008</strain>
    </source>
</reference>
<evidence type="ECO:0000313" key="2">
    <source>
        <dbReference type="EMBL" id="KAK5855364.1"/>
    </source>
</evidence>
<organism evidence="2 3">
    <name type="scientific">Eleginops maclovinus</name>
    <name type="common">Patagonian blennie</name>
    <name type="synonym">Eleginus maclovinus</name>
    <dbReference type="NCBI Taxonomy" id="56733"/>
    <lineage>
        <taxon>Eukaryota</taxon>
        <taxon>Metazoa</taxon>
        <taxon>Chordata</taxon>
        <taxon>Craniata</taxon>
        <taxon>Vertebrata</taxon>
        <taxon>Euteleostomi</taxon>
        <taxon>Actinopterygii</taxon>
        <taxon>Neopterygii</taxon>
        <taxon>Teleostei</taxon>
        <taxon>Neoteleostei</taxon>
        <taxon>Acanthomorphata</taxon>
        <taxon>Eupercaria</taxon>
        <taxon>Perciformes</taxon>
        <taxon>Notothenioidei</taxon>
        <taxon>Eleginopidae</taxon>
        <taxon>Eleginops</taxon>
    </lineage>
</organism>
<name>A0AAN7X8F6_ELEMC</name>
<reference evidence="2 3" key="2">
    <citation type="journal article" date="2023" name="Mol. Biol. Evol.">
        <title>Genomics of Secondarily Temperate Adaptation in the Only Non-Antarctic Icefish.</title>
        <authorList>
            <person name="Rivera-Colon A.G."/>
            <person name="Rayamajhi N."/>
            <person name="Minhas B.F."/>
            <person name="Madrigal G."/>
            <person name="Bilyk K.T."/>
            <person name="Yoon V."/>
            <person name="Hune M."/>
            <person name="Gregory S."/>
            <person name="Cheng C.H.C."/>
            <person name="Catchen J.M."/>
        </authorList>
    </citation>
    <scope>NUCLEOTIDE SEQUENCE [LARGE SCALE GENOMIC DNA]</scope>
    <source>
        <strain evidence="2">JMC-PN-2008</strain>
    </source>
</reference>
<keyword evidence="3" id="KW-1185">Reference proteome</keyword>
<evidence type="ECO:0000256" key="1">
    <source>
        <dbReference type="SAM" id="MobiDB-lite"/>
    </source>
</evidence>
<dbReference type="AlphaFoldDB" id="A0AAN7X8F6"/>
<dbReference type="Proteomes" id="UP001346869">
    <property type="component" value="Unassembled WGS sequence"/>
</dbReference>
<accession>A0AAN7X8F6</accession>
<feature type="region of interest" description="Disordered" evidence="1">
    <location>
        <begin position="1"/>
        <end position="28"/>
    </location>
</feature>
<evidence type="ECO:0000313" key="3">
    <source>
        <dbReference type="Proteomes" id="UP001346869"/>
    </source>
</evidence>
<comment type="caution">
    <text evidence="2">The sequence shown here is derived from an EMBL/GenBank/DDBJ whole genome shotgun (WGS) entry which is preliminary data.</text>
</comment>
<gene>
    <name evidence="2" type="ORF">PBY51_005467</name>
</gene>
<proteinExistence type="predicted"/>
<sequence>MSRRDNLWTTQSRHSQQSQQSQQSQEHHLPDKAPFMALADTYSNLFQTHSISRSHLVSPLCSLHHSSRLPFFPFLPRRPPHPRTLLARCHGHYTHTDMPADVLKPCQIRQGRGAVAVSRRSDWTAPERKQTTVSWPP</sequence>
<protein>
    <submittedName>
        <fullName evidence="2">Uncharacterized protein</fullName>
    </submittedName>
</protein>
<feature type="compositionally biased region" description="Low complexity" evidence="1">
    <location>
        <begin position="11"/>
        <end position="24"/>
    </location>
</feature>